<dbReference type="CDD" id="cd10017">
    <property type="entry name" value="B3_DNA"/>
    <property type="match status" value="1"/>
</dbReference>
<reference evidence="8" key="4">
    <citation type="submission" date="2019-03" db="UniProtKB">
        <authorList>
            <consortium name="EnsemblPlants"/>
        </authorList>
    </citation>
    <scope>IDENTIFICATION</scope>
</reference>
<dbReference type="PANTHER" id="PTHR31391:SF79">
    <property type="entry name" value="TF-B3 DOMAIN-CONTAINING PROTEIN"/>
    <property type="match status" value="1"/>
</dbReference>
<sequence>PKPKNPRSPLSSGLPSSSLGGLFIASAEKSNPKPRKGGKWLKPTRTRSSAGGRWRRTSGSWRSCACTTSPPPSARPPSSPGWSVRSAPPLRRSSVPVCLPFLSSLVWLVSQKRKAPKPRDAADDAPPRRSGRIATLPEQPDYRDNVKLGTRKPWQQKEVKPDHAYAIAKAEELQDELGSDYPTFVKPMPQSLTSLHIPAQFSMEHLPDHGMRMVLVDEEEEEFKVCYRPHSSSLVAGWSEFAVDNELVEGDCLVFQLIKRALFKVYIFRASSYYENDH</sequence>
<evidence type="ECO:0000256" key="3">
    <source>
        <dbReference type="ARBA" id="ARBA00023125"/>
    </source>
</evidence>
<keyword evidence="2" id="KW-0805">Transcription regulation</keyword>
<keyword evidence="9" id="KW-1185">Reference proteome</keyword>
<organism evidence="8 9">
    <name type="scientific">Aegilops tauschii subsp. strangulata</name>
    <name type="common">Goatgrass</name>
    <dbReference type="NCBI Taxonomy" id="200361"/>
    <lineage>
        <taxon>Eukaryota</taxon>
        <taxon>Viridiplantae</taxon>
        <taxon>Streptophyta</taxon>
        <taxon>Embryophyta</taxon>
        <taxon>Tracheophyta</taxon>
        <taxon>Spermatophyta</taxon>
        <taxon>Magnoliopsida</taxon>
        <taxon>Liliopsida</taxon>
        <taxon>Poales</taxon>
        <taxon>Poaceae</taxon>
        <taxon>BOP clade</taxon>
        <taxon>Pooideae</taxon>
        <taxon>Triticodae</taxon>
        <taxon>Triticeae</taxon>
        <taxon>Triticinae</taxon>
        <taxon>Aegilops</taxon>
    </lineage>
</organism>
<accession>A0A453AZN3</accession>
<name>A0A453AZN3_AEGTS</name>
<feature type="compositionally biased region" description="Pro residues" evidence="6">
    <location>
        <begin position="69"/>
        <end position="79"/>
    </location>
</feature>
<dbReference type="AlphaFoldDB" id="A0A453AZN3"/>
<dbReference type="STRING" id="200361.A0A453AZN3"/>
<dbReference type="InterPro" id="IPR015300">
    <property type="entry name" value="DNA-bd_pseudobarrel_sf"/>
</dbReference>
<keyword evidence="5" id="KW-0539">Nucleus</keyword>
<dbReference type="Pfam" id="PF02362">
    <property type="entry name" value="B3"/>
    <property type="match status" value="1"/>
</dbReference>
<feature type="compositionally biased region" description="Low complexity" evidence="6">
    <location>
        <begin position="8"/>
        <end position="22"/>
    </location>
</feature>
<dbReference type="InterPro" id="IPR044837">
    <property type="entry name" value="REM16-like"/>
</dbReference>
<feature type="compositionally biased region" description="Basic and acidic residues" evidence="6">
    <location>
        <begin position="117"/>
        <end position="127"/>
    </location>
</feature>
<evidence type="ECO:0000313" key="9">
    <source>
        <dbReference type="Proteomes" id="UP000015105"/>
    </source>
</evidence>
<feature type="domain" description="TF-B3" evidence="7">
    <location>
        <begin position="180"/>
        <end position="271"/>
    </location>
</feature>
<dbReference type="GO" id="GO:0005634">
    <property type="term" value="C:nucleus"/>
    <property type="evidence" value="ECO:0007669"/>
    <property type="project" value="UniProtKB-SubCell"/>
</dbReference>
<dbReference type="SUPFAM" id="SSF101936">
    <property type="entry name" value="DNA-binding pseudobarrel domain"/>
    <property type="match status" value="1"/>
</dbReference>
<dbReference type="EnsemblPlants" id="AET2Gv20314200.2">
    <property type="protein sequence ID" value="AET2Gv20314200.2"/>
    <property type="gene ID" value="AET2Gv20314200"/>
</dbReference>
<comment type="subcellular location">
    <subcellularLocation>
        <location evidence="1">Nucleus</location>
    </subcellularLocation>
</comment>
<evidence type="ECO:0000256" key="4">
    <source>
        <dbReference type="ARBA" id="ARBA00023163"/>
    </source>
</evidence>
<dbReference type="Proteomes" id="UP000015105">
    <property type="component" value="Chromosome 2D"/>
</dbReference>
<evidence type="ECO:0000256" key="5">
    <source>
        <dbReference type="ARBA" id="ARBA00023242"/>
    </source>
</evidence>
<feature type="region of interest" description="Disordered" evidence="6">
    <location>
        <begin position="112"/>
        <end position="146"/>
    </location>
</feature>
<keyword evidence="3" id="KW-0238">DNA-binding</keyword>
<dbReference type="PANTHER" id="PTHR31391">
    <property type="entry name" value="B3 DOMAIN-CONTAINING PROTEIN OS11G0197600-RELATED"/>
    <property type="match status" value="1"/>
</dbReference>
<keyword evidence="4" id="KW-0804">Transcription</keyword>
<evidence type="ECO:0000256" key="6">
    <source>
        <dbReference type="SAM" id="MobiDB-lite"/>
    </source>
</evidence>
<proteinExistence type="predicted"/>
<reference evidence="8" key="5">
    <citation type="journal article" date="2021" name="G3 (Bethesda)">
        <title>Aegilops tauschii genome assembly Aet v5.0 features greater sequence contiguity and improved annotation.</title>
        <authorList>
            <person name="Wang L."/>
            <person name="Zhu T."/>
            <person name="Rodriguez J.C."/>
            <person name="Deal K.R."/>
            <person name="Dubcovsky J."/>
            <person name="McGuire P.E."/>
            <person name="Lux T."/>
            <person name="Spannagl M."/>
            <person name="Mayer K.F.X."/>
            <person name="Baldrich P."/>
            <person name="Meyers B.C."/>
            <person name="Huo N."/>
            <person name="Gu Y.Q."/>
            <person name="Zhou H."/>
            <person name="Devos K.M."/>
            <person name="Bennetzen J.L."/>
            <person name="Unver T."/>
            <person name="Budak H."/>
            <person name="Gulick P.J."/>
            <person name="Galiba G."/>
            <person name="Kalapos B."/>
            <person name="Nelson D.R."/>
            <person name="Li P."/>
            <person name="You F.M."/>
            <person name="Luo M.C."/>
            <person name="Dvorak J."/>
        </authorList>
    </citation>
    <scope>NUCLEOTIDE SEQUENCE [LARGE SCALE GENOMIC DNA]</scope>
    <source>
        <strain evidence="8">cv. AL8/78</strain>
    </source>
</reference>
<dbReference type="GO" id="GO:0003677">
    <property type="term" value="F:DNA binding"/>
    <property type="evidence" value="ECO:0007669"/>
    <property type="project" value="UniProtKB-KW"/>
</dbReference>
<evidence type="ECO:0000259" key="7">
    <source>
        <dbReference type="PROSITE" id="PS50863"/>
    </source>
</evidence>
<dbReference type="InterPro" id="IPR003340">
    <property type="entry name" value="B3_DNA-bd"/>
</dbReference>
<dbReference type="SMART" id="SM01019">
    <property type="entry name" value="B3"/>
    <property type="match status" value="1"/>
</dbReference>
<reference evidence="9" key="2">
    <citation type="journal article" date="2017" name="Nat. Plants">
        <title>The Aegilops tauschii genome reveals multiple impacts of transposons.</title>
        <authorList>
            <person name="Zhao G."/>
            <person name="Zou C."/>
            <person name="Li K."/>
            <person name="Wang K."/>
            <person name="Li T."/>
            <person name="Gao L."/>
            <person name="Zhang X."/>
            <person name="Wang H."/>
            <person name="Yang Z."/>
            <person name="Liu X."/>
            <person name="Jiang W."/>
            <person name="Mao L."/>
            <person name="Kong X."/>
            <person name="Jiao Y."/>
            <person name="Jia J."/>
        </authorList>
    </citation>
    <scope>NUCLEOTIDE SEQUENCE [LARGE SCALE GENOMIC DNA]</scope>
    <source>
        <strain evidence="9">cv. AL8/78</strain>
    </source>
</reference>
<feature type="compositionally biased region" description="Low complexity" evidence="6">
    <location>
        <begin position="46"/>
        <end position="63"/>
    </location>
</feature>
<evidence type="ECO:0000313" key="8">
    <source>
        <dbReference type="EnsemblPlants" id="AET2Gv20314200.2"/>
    </source>
</evidence>
<reference evidence="8" key="3">
    <citation type="journal article" date="2017" name="Nature">
        <title>Genome sequence of the progenitor of the wheat D genome Aegilops tauschii.</title>
        <authorList>
            <person name="Luo M.C."/>
            <person name="Gu Y.Q."/>
            <person name="Puiu D."/>
            <person name="Wang H."/>
            <person name="Twardziok S.O."/>
            <person name="Deal K.R."/>
            <person name="Huo N."/>
            <person name="Zhu T."/>
            <person name="Wang L."/>
            <person name="Wang Y."/>
            <person name="McGuire P.E."/>
            <person name="Liu S."/>
            <person name="Long H."/>
            <person name="Ramasamy R.K."/>
            <person name="Rodriguez J.C."/>
            <person name="Van S.L."/>
            <person name="Yuan L."/>
            <person name="Wang Z."/>
            <person name="Xia Z."/>
            <person name="Xiao L."/>
            <person name="Anderson O.D."/>
            <person name="Ouyang S."/>
            <person name="Liang Y."/>
            <person name="Zimin A.V."/>
            <person name="Pertea G."/>
            <person name="Qi P."/>
            <person name="Bennetzen J.L."/>
            <person name="Dai X."/>
            <person name="Dawson M.W."/>
            <person name="Muller H.G."/>
            <person name="Kugler K."/>
            <person name="Rivarola-Duarte L."/>
            <person name="Spannagl M."/>
            <person name="Mayer K.F.X."/>
            <person name="Lu F.H."/>
            <person name="Bevan M.W."/>
            <person name="Leroy P."/>
            <person name="Li P."/>
            <person name="You F.M."/>
            <person name="Sun Q."/>
            <person name="Liu Z."/>
            <person name="Lyons E."/>
            <person name="Wicker T."/>
            <person name="Salzberg S.L."/>
            <person name="Devos K.M."/>
            <person name="Dvorak J."/>
        </authorList>
    </citation>
    <scope>NUCLEOTIDE SEQUENCE [LARGE SCALE GENOMIC DNA]</scope>
    <source>
        <strain evidence="8">cv. AL8/78</strain>
    </source>
</reference>
<feature type="compositionally biased region" description="Basic residues" evidence="6">
    <location>
        <begin position="32"/>
        <end position="45"/>
    </location>
</feature>
<dbReference type="Gene3D" id="2.40.330.10">
    <property type="entry name" value="DNA-binding pseudobarrel domain"/>
    <property type="match status" value="1"/>
</dbReference>
<evidence type="ECO:0000256" key="2">
    <source>
        <dbReference type="ARBA" id="ARBA00023015"/>
    </source>
</evidence>
<feature type="region of interest" description="Disordered" evidence="6">
    <location>
        <begin position="1"/>
        <end position="89"/>
    </location>
</feature>
<dbReference type="PROSITE" id="PS50863">
    <property type="entry name" value="B3"/>
    <property type="match status" value="1"/>
</dbReference>
<reference evidence="9" key="1">
    <citation type="journal article" date="2014" name="Science">
        <title>Ancient hybridizations among the ancestral genomes of bread wheat.</title>
        <authorList>
            <consortium name="International Wheat Genome Sequencing Consortium,"/>
            <person name="Marcussen T."/>
            <person name="Sandve S.R."/>
            <person name="Heier L."/>
            <person name="Spannagl M."/>
            <person name="Pfeifer M."/>
            <person name="Jakobsen K.S."/>
            <person name="Wulff B.B."/>
            <person name="Steuernagel B."/>
            <person name="Mayer K.F."/>
            <person name="Olsen O.A."/>
        </authorList>
    </citation>
    <scope>NUCLEOTIDE SEQUENCE [LARGE SCALE GENOMIC DNA]</scope>
    <source>
        <strain evidence="9">cv. AL8/78</strain>
    </source>
</reference>
<dbReference type="Gramene" id="AET2Gv20314200.2">
    <property type="protein sequence ID" value="AET2Gv20314200.2"/>
    <property type="gene ID" value="AET2Gv20314200"/>
</dbReference>
<protein>
    <recommendedName>
        <fullName evidence="7">TF-B3 domain-containing protein</fullName>
    </recommendedName>
</protein>
<evidence type="ECO:0000256" key="1">
    <source>
        <dbReference type="ARBA" id="ARBA00004123"/>
    </source>
</evidence>